<keyword evidence="2" id="KW-1133">Transmembrane helix</keyword>
<accession>A0A9P7YZ98</accession>
<evidence type="ECO:0000256" key="1">
    <source>
        <dbReference type="SAM" id="MobiDB-lite"/>
    </source>
</evidence>
<reference evidence="3" key="1">
    <citation type="journal article" date="2021" name="IMA Fungus">
        <title>Genomic characterization of three marine fungi, including Emericellopsis atlantica sp. nov. with signatures of a generalist lifestyle and marine biomass degradation.</title>
        <authorList>
            <person name="Hagestad O.C."/>
            <person name="Hou L."/>
            <person name="Andersen J.H."/>
            <person name="Hansen E.H."/>
            <person name="Altermark B."/>
            <person name="Li C."/>
            <person name="Kuhnert E."/>
            <person name="Cox R.J."/>
            <person name="Crous P.W."/>
            <person name="Spatafora J.W."/>
            <person name="Lail K."/>
            <person name="Amirebrahimi M."/>
            <person name="Lipzen A."/>
            <person name="Pangilinan J."/>
            <person name="Andreopoulos W."/>
            <person name="Hayes R.D."/>
            <person name="Ng V."/>
            <person name="Grigoriev I.V."/>
            <person name="Jackson S.A."/>
            <person name="Sutton T.D.S."/>
            <person name="Dobson A.D.W."/>
            <person name="Rama T."/>
        </authorList>
    </citation>
    <scope>NUCLEOTIDE SEQUENCE</scope>
    <source>
        <strain evidence="3">TRa3180A</strain>
    </source>
</reference>
<feature type="compositionally biased region" description="Basic and acidic residues" evidence="1">
    <location>
        <begin position="109"/>
        <end position="121"/>
    </location>
</feature>
<protein>
    <submittedName>
        <fullName evidence="3">Uncharacterized protein</fullName>
    </submittedName>
</protein>
<keyword evidence="4" id="KW-1185">Reference proteome</keyword>
<feature type="compositionally biased region" description="Basic residues" evidence="1">
    <location>
        <begin position="99"/>
        <end position="108"/>
    </location>
</feature>
<dbReference type="EMBL" id="MU254042">
    <property type="protein sequence ID" value="KAG9242738.1"/>
    <property type="molecule type" value="Genomic_DNA"/>
</dbReference>
<feature type="compositionally biased region" description="Basic and acidic residues" evidence="1">
    <location>
        <begin position="40"/>
        <end position="53"/>
    </location>
</feature>
<comment type="caution">
    <text evidence="3">The sequence shown here is derived from an EMBL/GenBank/DDBJ whole genome shotgun (WGS) entry which is preliminary data.</text>
</comment>
<name>A0A9P7YZ98_9HELO</name>
<evidence type="ECO:0000256" key="2">
    <source>
        <dbReference type="SAM" id="Phobius"/>
    </source>
</evidence>
<gene>
    <name evidence="3" type="ORF">BJ878DRAFT_155537</name>
</gene>
<feature type="transmembrane region" description="Helical" evidence="2">
    <location>
        <begin position="61"/>
        <end position="83"/>
    </location>
</feature>
<organism evidence="3 4">
    <name type="scientific">Calycina marina</name>
    <dbReference type="NCBI Taxonomy" id="1763456"/>
    <lineage>
        <taxon>Eukaryota</taxon>
        <taxon>Fungi</taxon>
        <taxon>Dikarya</taxon>
        <taxon>Ascomycota</taxon>
        <taxon>Pezizomycotina</taxon>
        <taxon>Leotiomycetes</taxon>
        <taxon>Helotiales</taxon>
        <taxon>Pezizellaceae</taxon>
        <taxon>Calycina</taxon>
    </lineage>
</organism>
<feature type="region of interest" description="Disordered" evidence="1">
    <location>
        <begin position="21"/>
        <end position="53"/>
    </location>
</feature>
<keyword evidence="2" id="KW-0472">Membrane</keyword>
<dbReference type="Proteomes" id="UP000887226">
    <property type="component" value="Unassembled WGS sequence"/>
</dbReference>
<sequence length="243" mass="27329">MAPHALLLRQLASPTQFILGRAELTGNPDESPKPPNRAFPDPRKWPDPRKPAEDGVSPLEILALSAMVMAVACVIFLFIHLAYNALTKKRHGDEECGARRSKHHSKKDRTRDHPVQGPKEDFDTVLQKASEKLGHGRKEGRRWIKAQKKKGEDAWYKEHPVKRRDSISDVDGPFDHAVEWFEDIFSDGEDLAKKGAKKAGSLAKKAYGTIEDLGEDVGLIDKKDCKENKYNSGCRHKKQDCSD</sequence>
<proteinExistence type="predicted"/>
<dbReference type="AlphaFoldDB" id="A0A9P7YZ98"/>
<evidence type="ECO:0000313" key="4">
    <source>
        <dbReference type="Proteomes" id="UP000887226"/>
    </source>
</evidence>
<evidence type="ECO:0000313" key="3">
    <source>
        <dbReference type="EMBL" id="KAG9242738.1"/>
    </source>
</evidence>
<feature type="region of interest" description="Disordered" evidence="1">
    <location>
        <begin position="90"/>
        <end position="121"/>
    </location>
</feature>
<keyword evidence="2" id="KW-0812">Transmembrane</keyword>